<dbReference type="AlphaFoldDB" id="A0A382MA93"/>
<evidence type="ECO:0000313" key="1">
    <source>
        <dbReference type="EMBL" id="SVC45913.1"/>
    </source>
</evidence>
<name>A0A382MA93_9ZZZZ</name>
<dbReference type="Pfam" id="PF10851">
    <property type="entry name" value="DUF2652"/>
    <property type="match status" value="1"/>
</dbReference>
<reference evidence="1" key="1">
    <citation type="submission" date="2018-05" db="EMBL/GenBank/DDBJ databases">
        <authorList>
            <person name="Lanie J.A."/>
            <person name="Ng W.-L."/>
            <person name="Kazmierczak K.M."/>
            <person name="Andrzejewski T.M."/>
            <person name="Davidsen T.M."/>
            <person name="Wayne K.J."/>
            <person name="Tettelin H."/>
            <person name="Glass J.I."/>
            <person name="Rusch D."/>
            <person name="Podicherti R."/>
            <person name="Tsui H.-C.T."/>
            <person name="Winkler M.E."/>
        </authorList>
    </citation>
    <scope>NUCLEOTIDE SEQUENCE</scope>
</reference>
<organism evidence="1">
    <name type="scientific">marine metagenome</name>
    <dbReference type="NCBI Taxonomy" id="408172"/>
    <lineage>
        <taxon>unclassified sequences</taxon>
        <taxon>metagenomes</taxon>
        <taxon>ecological metagenomes</taxon>
    </lineage>
</organism>
<protein>
    <recommendedName>
        <fullName evidence="2">Guanylate cyclase domain-containing protein</fullName>
    </recommendedName>
</protein>
<dbReference type="InterPro" id="IPR020503">
    <property type="entry name" value="Uncharacterised_Rv2561"/>
</dbReference>
<sequence>MPLAHQAPVTRDFLFVGGWVDLEMENHKGFIVLVDISGYTNFVSGHNINSAENNKLSRGQAHAEHIISDLLEKVIDELDGILTINKLQGDAALFYAIPTDPNELSKKLIKKLQSSFEIFNQRLNELKFCET</sequence>
<proteinExistence type="predicted"/>
<evidence type="ECO:0008006" key="2">
    <source>
        <dbReference type="Google" id="ProtNLM"/>
    </source>
</evidence>
<accession>A0A382MA93</accession>
<dbReference type="EMBL" id="UINC01092383">
    <property type="protein sequence ID" value="SVC45913.1"/>
    <property type="molecule type" value="Genomic_DNA"/>
</dbReference>
<gene>
    <name evidence="1" type="ORF">METZ01_LOCUS298767</name>
</gene>